<dbReference type="EMBL" id="CP016808">
    <property type="protein sequence ID" value="ANY68762.1"/>
    <property type="molecule type" value="Genomic_DNA"/>
</dbReference>
<dbReference type="RefSeq" id="WP_099519858.1">
    <property type="nucleotide sequence ID" value="NZ_CP016808.1"/>
</dbReference>
<name>A0A1B2DM29_9BACL</name>
<evidence type="ECO:0000313" key="1">
    <source>
        <dbReference type="EMBL" id="ANY68762.1"/>
    </source>
</evidence>
<reference evidence="1" key="1">
    <citation type="submission" date="2016-08" db="EMBL/GenBank/DDBJ databases">
        <title>Complete Genome Seqeunce of Paenibacillus sp. BIHB 4019 from tea rhizoplane.</title>
        <authorList>
            <person name="Thakur R."/>
            <person name="Swarnkar M.K."/>
            <person name="Gulati A."/>
        </authorList>
    </citation>
    <scope>NUCLEOTIDE SEQUENCE [LARGE SCALE GENOMIC DNA]</scope>
    <source>
        <strain evidence="1">BIHB4019</strain>
    </source>
</reference>
<dbReference type="AlphaFoldDB" id="A0A1B2DM29"/>
<gene>
    <name evidence="1" type="ORF">BBD42_21550</name>
</gene>
<organism evidence="1">
    <name type="scientific">Paenibacillus sp. BIHB 4019</name>
    <dbReference type="NCBI Taxonomy" id="1870819"/>
    <lineage>
        <taxon>Bacteria</taxon>
        <taxon>Bacillati</taxon>
        <taxon>Bacillota</taxon>
        <taxon>Bacilli</taxon>
        <taxon>Bacillales</taxon>
        <taxon>Paenibacillaceae</taxon>
        <taxon>Paenibacillus</taxon>
    </lineage>
</organism>
<accession>A0A1B2DM29</accession>
<sequence length="108" mass="12127">MGIKTHQYTGINNQDAECGIDIINSSDKIVIVISQLVNEASVTNNIENIINSLVTRYKPDLERTSFVEHYPTKKSYDLVGFTVKNGKVVDVTWDTLREIDLVSLGIKK</sequence>
<proteinExistence type="predicted"/>
<protein>
    <submittedName>
        <fullName evidence="1">Uncharacterized protein</fullName>
    </submittedName>
</protein>